<accession>B7TWK3</accession>
<keyword evidence="2" id="KW-0396">Initiation factor</keyword>
<feature type="compositionally biased region" description="Low complexity" evidence="1">
    <location>
        <begin position="121"/>
        <end position="136"/>
    </location>
</feature>
<dbReference type="AlphaFoldDB" id="B7TWK3"/>
<evidence type="ECO:0000313" key="2">
    <source>
        <dbReference type="EMBL" id="ACJ24854.1"/>
    </source>
</evidence>
<feature type="compositionally biased region" description="Pro residues" evidence="1">
    <location>
        <begin position="182"/>
        <end position="195"/>
    </location>
</feature>
<reference evidence="2" key="1">
    <citation type="submission" date="2008-10" db="EMBL/GenBank/DDBJ databases">
        <title>Deciphering pactamycin biosynthesis and engineered production of new pactamycin analogs.</title>
        <authorList>
            <person name="Ito T."/>
            <person name="Roongsawang N."/>
            <person name="Shirasaka N."/>
            <person name="Lu W."/>
            <person name="Flatt P."/>
            <person name="Kasanah N."/>
            <person name="Miranda C."/>
            <person name="Mahmud T."/>
        </authorList>
    </citation>
    <scope>NUCLEOTIDE SEQUENCE</scope>
    <source>
        <strain evidence="2">ATCC 27456</strain>
    </source>
</reference>
<sequence>MRCGVPDLLRPGQGRGAGRAGVRTSGNAGRALRAVPGRREAGVSWAVRRQLGRGPVPCPGGAPTMPAIPDRPARPSSRTATRVAVAWVAAAALAGCMSVSHDGERSGNRGGAERRGRAAEQDGGATVAGAPVGPEAGVERRGGKGRGKTKKKDDDGDRKGRASASASPSGKEEAARTSGPGGRPPTAAPPDPGGGPPSDTAPAPRPPEPSSAPPETAGPGPSEPGPTEPPPSGEPGGGDQGGGAGGGSGGPANPA</sequence>
<name>B7TWK3_9ACTN</name>
<feature type="region of interest" description="Disordered" evidence="1">
    <location>
        <begin position="1"/>
        <end position="28"/>
    </location>
</feature>
<feature type="compositionally biased region" description="Pro residues" evidence="1">
    <location>
        <begin position="203"/>
        <end position="212"/>
    </location>
</feature>
<proteinExistence type="predicted"/>
<feature type="region of interest" description="Disordered" evidence="1">
    <location>
        <begin position="52"/>
        <end position="77"/>
    </location>
</feature>
<organism evidence="2">
    <name type="scientific">Streptomyces pactum</name>
    <dbReference type="NCBI Taxonomy" id="68249"/>
    <lineage>
        <taxon>Bacteria</taxon>
        <taxon>Bacillati</taxon>
        <taxon>Actinomycetota</taxon>
        <taxon>Actinomycetes</taxon>
        <taxon>Kitasatosporales</taxon>
        <taxon>Streptomycetaceae</taxon>
        <taxon>Streptomyces</taxon>
    </lineage>
</organism>
<evidence type="ECO:0000256" key="1">
    <source>
        <dbReference type="SAM" id="MobiDB-lite"/>
    </source>
</evidence>
<keyword evidence="2" id="KW-0648">Protein biosynthesis</keyword>
<dbReference type="GO" id="GO:0003743">
    <property type="term" value="F:translation initiation factor activity"/>
    <property type="evidence" value="ECO:0007669"/>
    <property type="project" value="UniProtKB-KW"/>
</dbReference>
<feature type="compositionally biased region" description="Gly residues" evidence="1">
    <location>
        <begin position="234"/>
        <end position="255"/>
    </location>
</feature>
<protein>
    <submittedName>
        <fullName evidence="2">Putative translation initiation factor IF-2</fullName>
    </submittedName>
</protein>
<feature type="compositionally biased region" description="Basic and acidic residues" evidence="1">
    <location>
        <begin position="101"/>
        <end position="120"/>
    </location>
</feature>
<feature type="compositionally biased region" description="Pro residues" evidence="1">
    <location>
        <begin position="221"/>
        <end position="233"/>
    </location>
</feature>
<dbReference type="EMBL" id="FJ392609">
    <property type="protein sequence ID" value="ACJ24854.1"/>
    <property type="molecule type" value="Genomic_DNA"/>
</dbReference>
<feature type="region of interest" description="Disordered" evidence="1">
    <location>
        <begin position="99"/>
        <end position="255"/>
    </location>
</feature>
<feature type="compositionally biased region" description="Basic and acidic residues" evidence="1">
    <location>
        <begin position="151"/>
        <end position="160"/>
    </location>
</feature>